<keyword evidence="18" id="KW-0539">Nucleus</keyword>
<keyword evidence="16" id="KW-0805">Transcription regulation</keyword>
<reference evidence="24 25" key="1">
    <citation type="journal article" date="2017" name="PLoS Biol.">
        <title>The sea cucumber genome provides insights into morphological evolution and visceral regeneration.</title>
        <authorList>
            <person name="Zhang X."/>
            <person name="Sun L."/>
            <person name="Yuan J."/>
            <person name="Sun Y."/>
            <person name="Gao Y."/>
            <person name="Zhang L."/>
            <person name="Li S."/>
            <person name="Dai H."/>
            <person name="Hamel J.F."/>
            <person name="Liu C."/>
            <person name="Yu Y."/>
            <person name="Liu S."/>
            <person name="Lin W."/>
            <person name="Guo K."/>
            <person name="Jin S."/>
            <person name="Xu P."/>
            <person name="Storey K.B."/>
            <person name="Huan P."/>
            <person name="Zhang T."/>
            <person name="Zhou Y."/>
            <person name="Zhang J."/>
            <person name="Lin C."/>
            <person name="Li X."/>
            <person name="Xing L."/>
            <person name="Huo D."/>
            <person name="Sun M."/>
            <person name="Wang L."/>
            <person name="Mercier A."/>
            <person name="Li F."/>
            <person name="Yang H."/>
            <person name="Xiang J."/>
        </authorList>
    </citation>
    <scope>NUCLEOTIDE SEQUENCE [LARGE SCALE GENOMIC DNA]</scope>
    <source>
        <strain evidence="24">Shaxun</strain>
        <tissue evidence="24">Muscle</tissue>
    </source>
</reference>
<keyword evidence="10" id="KW-0479">Metal-binding</keyword>
<dbReference type="InterPro" id="IPR050410">
    <property type="entry name" value="CCR4/nocturin_mRNA_transcr"/>
</dbReference>
<dbReference type="EC" id="3.1.13.4" evidence="6"/>
<protein>
    <recommendedName>
        <fullName evidence="6">poly(A)-specific ribonuclease</fullName>
        <ecNumber evidence="6">3.1.13.4</ecNumber>
    </recommendedName>
    <alternativeName>
        <fullName evidence="19">Carbon catabolite repressor protein 4</fullName>
    </alternativeName>
    <alternativeName>
        <fullName evidence="20">Cytoplasmic deadenylase</fullName>
    </alternativeName>
    <alternativeName>
        <fullName evidence="21">Glucose-repressible alcohol dehydrogenase transcriptional effector</fullName>
    </alternativeName>
</protein>
<dbReference type="Gene3D" id="3.60.10.10">
    <property type="entry name" value="Endonuclease/exonuclease/phosphatase"/>
    <property type="match status" value="1"/>
</dbReference>
<evidence type="ECO:0000256" key="16">
    <source>
        <dbReference type="ARBA" id="ARBA00023015"/>
    </source>
</evidence>
<proteinExistence type="inferred from homology"/>
<keyword evidence="14" id="KW-0460">Magnesium</keyword>
<keyword evidence="17" id="KW-0804">Transcription</keyword>
<keyword evidence="7" id="KW-0963">Cytoplasm</keyword>
<organism evidence="24 25">
    <name type="scientific">Stichopus japonicus</name>
    <name type="common">Sea cucumber</name>
    <dbReference type="NCBI Taxonomy" id="307972"/>
    <lineage>
        <taxon>Eukaryota</taxon>
        <taxon>Metazoa</taxon>
        <taxon>Echinodermata</taxon>
        <taxon>Eleutherozoa</taxon>
        <taxon>Echinozoa</taxon>
        <taxon>Holothuroidea</taxon>
        <taxon>Aspidochirotacea</taxon>
        <taxon>Aspidochirotida</taxon>
        <taxon>Stichopodidae</taxon>
        <taxon>Apostichopus</taxon>
    </lineage>
</organism>
<keyword evidence="15" id="KW-0694">RNA-binding</keyword>
<name>A0A2G8LPD2_STIJA</name>
<feature type="region of interest" description="Disordered" evidence="22">
    <location>
        <begin position="66"/>
        <end position="86"/>
    </location>
</feature>
<evidence type="ECO:0000256" key="8">
    <source>
        <dbReference type="ARBA" id="ARBA00022614"/>
    </source>
</evidence>
<dbReference type="SUPFAM" id="SSF56219">
    <property type="entry name" value="DNase I-like"/>
    <property type="match status" value="1"/>
</dbReference>
<evidence type="ECO:0000256" key="11">
    <source>
        <dbReference type="ARBA" id="ARBA00022737"/>
    </source>
</evidence>
<evidence type="ECO:0000256" key="1">
    <source>
        <dbReference type="ARBA" id="ARBA00001663"/>
    </source>
</evidence>
<evidence type="ECO:0000256" key="17">
    <source>
        <dbReference type="ARBA" id="ARBA00023163"/>
    </source>
</evidence>
<evidence type="ECO:0000256" key="13">
    <source>
        <dbReference type="ARBA" id="ARBA00022839"/>
    </source>
</evidence>
<dbReference type="CDD" id="cd09097">
    <property type="entry name" value="Deadenylase_CCR4"/>
    <property type="match status" value="1"/>
</dbReference>
<dbReference type="PANTHER" id="PTHR12121">
    <property type="entry name" value="CARBON CATABOLITE REPRESSOR PROTEIN 4"/>
    <property type="match status" value="1"/>
</dbReference>
<keyword evidence="8" id="KW-0433">Leucine-rich repeat</keyword>
<sequence length="636" mass="72614">MSENFVISRQACEGTDHPSIVCGTAVKGAFLGKANELRQSVLLSAGHCSTVKLTCRATTRIMPIDKYDNHNNHNHNGLQNDKDKDEMAKRRSYRILTNEEVIAGKKTQWNALEITGTIRNLSPGLFNLRFLTSLYLNDNQLSRVPPEICKLTNLLTLDLSSNKLRSLPIELGDLVALRELYLNNNQLRALPYELGRLFNVKKLGLKGNPLGQDIMSFFNESNGVQKLITYMLDNLAPLQNMLPERQWISIAQPDRERPSAVFSVMCYNVLCDKYATRQIYGYCPTWALSWDYRKKGIMDEILTGNADIICLQEVETEQYYNLFEPTLKQHGYQSVFSPKSRAKTMDSHERKFVDGCAIFYRTSKFLLVKEHLVEFNQLAMAKAQGCEDMLNRVMTKDNIGLGLLLETREECYGAISALHPDMAGIRQRLLVANVHIHWDPEFSDVKLLQMMMFMQELQKIIDEESQSLRPGGSNPSSRVGNNEENAIPLVLCGDLNSLPESGVLEYIEKGRVSITHEDFKDIDYKILRLSNNFEDGYMNHKFKLARAHQNTPQEFTNFTYEFKGIIDYIFFTKTQMRTLGVLGPVDREWLGQSKIVGCPHTCIASDHFSLLTEFEMPLSVSSTQNQYLPNFPIIRH</sequence>
<keyword evidence="9" id="KW-0540">Nuclease</keyword>
<evidence type="ECO:0000256" key="18">
    <source>
        <dbReference type="ARBA" id="ARBA00023242"/>
    </source>
</evidence>
<evidence type="ECO:0000259" key="23">
    <source>
        <dbReference type="Pfam" id="PF03372"/>
    </source>
</evidence>
<accession>A0A2G8LPD2</accession>
<comment type="subcellular location">
    <subcellularLocation>
        <location evidence="4">Cytoplasm</location>
    </subcellularLocation>
    <subcellularLocation>
        <location evidence="3">Nucleus</location>
    </subcellularLocation>
</comment>
<dbReference type="PANTHER" id="PTHR12121:SF100">
    <property type="entry name" value="POLY(A)-SPECIFIC RIBONUCLEASE"/>
    <property type="match status" value="1"/>
</dbReference>
<dbReference type="InterPro" id="IPR032675">
    <property type="entry name" value="LRR_dom_sf"/>
</dbReference>
<dbReference type="Pfam" id="PF03372">
    <property type="entry name" value="Exo_endo_phos"/>
    <property type="match status" value="1"/>
</dbReference>
<keyword evidence="25" id="KW-1185">Reference proteome</keyword>
<dbReference type="InterPro" id="IPR036691">
    <property type="entry name" value="Endo/exonu/phosph_ase_sf"/>
</dbReference>
<evidence type="ECO:0000256" key="9">
    <source>
        <dbReference type="ARBA" id="ARBA00022722"/>
    </source>
</evidence>
<evidence type="ECO:0000256" key="3">
    <source>
        <dbReference type="ARBA" id="ARBA00004123"/>
    </source>
</evidence>
<dbReference type="STRING" id="307972.A0A2G8LPD2"/>
<evidence type="ECO:0000256" key="10">
    <source>
        <dbReference type="ARBA" id="ARBA00022723"/>
    </source>
</evidence>
<dbReference type="Gene3D" id="3.80.10.10">
    <property type="entry name" value="Ribonuclease Inhibitor"/>
    <property type="match status" value="1"/>
</dbReference>
<gene>
    <name evidence="24" type="ORF">BSL78_00949</name>
</gene>
<dbReference type="GO" id="GO:0004535">
    <property type="term" value="F:poly(A)-specific ribonuclease activity"/>
    <property type="evidence" value="ECO:0007669"/>
    <property type="project" value="UniProtKB-EC"/>
</dbReference>
<feature type="domain" description="Endonuclease/exonuclease/phosphatase" evidence="23">
    <location>
        <begin position="266"/>
        <end position="607"/>
    </location>
</feature>
<evidence type="ECO:0000313" key="24">
    <source>
        <dbReference type="EMBL" id="PIK62129.1"/>
    </source>
</evidence>
<evidence type="ECO:0000256" key="7">
    <source>
        <dbReference type="ARBA" id="ARBA00022490"/>
    </source>
</evidence>
<evidence type="ECO:0000256" key="5">
    <source>
        <dbReference type="ARBA" id="ARBA00010774"/>
    </source>
</evidence>
<dbReference type="GO" id="GO:0046872">
    <property type="term" value="F:metal ion binding"/>
    <property type="evidence" value="ECO:0007669"/>
    <property type="project" value="UniProtKB-KW"/>
</dbReference>
<dbReference type="SUPFAM" id="SSF52058">
    <property type="entry name" value="L domain-like"/>
    <property type="match status" value="1"/>
</dbReference>
<dbReference type="InterPro" id="IPR001611">
    <property type="entry name" value="Leu-rich_rpt"/>
</dbReference>
<dbReference type="FunFam" id="3.60.10.10:FF:000002">
    <property type="entry name" value="CCR4-NOT transcription complex subunit 6 like"/>
    <property type="match status" value="1"/>
</dbReference>
<evidence type="ECO:0000256" key="4">
    <source>
        <dbReference type="ARBA" id="ARBA00004496"/>
    </source>
</evidence>
<dbReference type="GO" id="GO:0003723">
    <property type="term" value="F:RNA binding"/>
    <property type="evidence" value="ECO:0007669"/>
    <property type="project" value="UniProtKB-KW"/>
</dbReference>
<dbReference type="Pfam" id="PF13855">
    <property type="entry name" value="LRR_8"/>
    <property type="match status" value="1"/>
</dbReference>
<evidence type="ECO:0000256" key="14">
    <source>
        <dbReference type="ARBA" id="ARBA00022842"/>
    </source>
</evidence>
<dbReference type="EMBL" id="MRZV01000018">
    <property type="protein sequence ID" value="PIK62129.1"/>
    <property type="molecule type" value="Genomic_DNA"/>
</dbReference>
<evidence type="ECO:0000313" key="25">
    <source>
        <dbReference type="Proteomes" id="UP000230750"/>
    </source>
</evidence>
<dbReference type="InterPro" id="IPR005135">
    <property type="entry name" value="Endo/exonuclease/phosphatase"/>
</dbReference>
<evidence type="ECO:0000256" key="2">
    <source>
        <dbReference type="ARBA" id="ARBA00001946"/>
    </source>
</evidence>
<dbReference type="SMART" id="SM00369">
    <property type="entry name" value="LRR_TYP"/>
    <property type="match status" value="3"/>
</dbReference>
<dbReference type="PROSITE" id="PS51450">
    <property type="entry name" value="LRR"/>
    <property type="match status" value="1"/>
</dbReference>
<evidence type="ECO:0000256" key="12">
    <source>
        <dbReference type="ARBA" id="ARBA00022801"/>
    </source>
</evidence>
<comment type="cofactor">
    <cofactor evidence="2">
        <name>Mg(2+)</name>
        <dbReference type="ChEBI" id="CHEBI:18420"/>
    </cofactor>
</comment>
<comment type="catalytic activity">
    <reaction evidence="1">
        <text>Exonucleolytic cleavage of poly(A) to 5'-AMP.</text>
        <dbReference type="EC" id="3.1.13.4"/>
    </reaction>
</comment>
<keyword evidence="12" id="KW-0378">Hydrolase</keyword>
<evidence type="ECO:0000256" key="20">
    <source>
        <dbReference type="ARBA" id="ARBA00031469"/>
    </source>
</evidence>
<comment type="caution">
    <text evidence="24">The sequence shown here is derived from an EMBL/GenBank/DDBJ whole genome shotgun (WGS) entry which is preliminary data.</text>
</comment>
<dbReference type="GO" id="GO:0005737">
    <property type="term" value="C:cytoplasm"/>
    <property type="evidence" value="ECO:0007669"/>
    <property type="project" value="UniProtKB-SubCell"/>
</dbReference>
<keyword evidence="11" id="KW-0677">Repeat</keyword>
<dbReference type="Proteomes" id="UP000230750">
    <property type="component" value="Unassembled WGS sequence"/>
</dbReference>
<comment type="similarity">
    <text evidence="5">Belongs to the CCR4/nocturin family.</text>
</comment>
<keyword evidence="13" id="KW-0269">Exonuclease</keyword>
<evidence type="ECO:0000256" key="19">
    <source>
        <dbReference type="ARBA" id="ARBA00030493"/>
    </source>
</evidence>
<evidence type="ECO:0000256" key="22">
    <source>
        <dbReference type="SAM" id="MobiDB-lite"/>
    </source>
</evidence>
<dbReference type="OrthoDB" id="428734at2759"/>
<dbReference type="InterPro" id="IPR003591">
    <property type="entry name" value="Leu-rich_rpt_typical-subtyp"/>
</dbReference>
<evidence type="ECO:0000256" key="21">
    <source>
        <dbReference type="ARBA" id="ARBA00033317"/>
    </source>
</evidence>
<evidence type="ECO:0000256" key="6">
    <source>
        <dbReference type="ARBA" id="ARBA00012161"/>
    </source>
</evidence>
<evidence type="ECO:0000256" key="15">
    <source>
        <dbReference type="ARBA" id="ARBA00022884"/>
    </source>
</evidence>
<dbReference type="GO" id="GO:0005634">
    <property type="term" value="C:nucleus"/>
    <property type="evidence" value="ECO:0007669"/>
    <property type="project" value="UniProtKB-SubCell"/>
</dbReference>
<dbReference type="AlphaFoldDB" id="A0A2G8LPD2"/>